<proteinExistence type="predicted"/>
<dbReference type="Proteomes" id="UP001476282">
    <property type="component" value="Unassembled WGS sequence"/>
</dbReference>
<organism evidence="2 3">
    <name type="scientific">Haloferula sargassicola</name>
    <dbReference type="NCBI Taxonomy" id="490096"/>
    <lineage>
        <taxon>Bacteria</taxon>
        <taxon>Pseudomonadati</taxon>
        <taxon>Verrucomicrobiota</taxon>
        <taxon>Verrucomicrobiia</taxon>
        <taxon>Verrucomicrobiales</taxon>
        <taxon>Verrucomicrobiaceae</taxon>
        <taxon>Haloferula</taxon>
    </lineage>
</organism>
<gene>
    <name evidence="2" type="ORF">Hsar01_00341</name>
</gene>
<comment type="caution">
    <text evidence="2">The sequence shown here is derived from an EMBL/GenBank/DDBJ whole genome shotgun (WGS) entry which is preliminary data.</text>
</comment>
<dbReference type="Gene3D" id="3.10.100.10">
    <property type="entry name" value="Mannose-Binding Protein A, subunit A"/>
    <property type="match status" value="1"/>
</dbReference>
<dbReference type="SUPFAM" id="SSF56436">
    <property type="entry name" value="C-type lectin-like"/>
    <property type="match status" value="1"/>
</dbReference>
<name>A0ABP9UIK0_9BACT</name>
<keyword evidence="3" id="KW-1185">Reference proteome</keyword>
<protein>
    <recommendedName>
        <fullName evidence="1">C-type lectin domain-containing protein</fullName>
    </recommendedName>
</protein>
<sequence>MMESFLSFPRRAIQARRRGCWATGFLIAAMASGIIHGEETEDLQKWEVTHSAEVTAARKPVADLVESCASHLEKYRDAAQQEGDLEGVLAARTALDQLRGNETMTPSEDPEVARIQKIYTSTLEKVVAETDAAVAKVNAAYAERLRALVVRLTKAGEIEKASAAKERLDALETEPPAEAAPTSDLEAITTWRKRAFEDFPILLNRNSAEHRTMAARIKELESNSPEVLENPKWFYDLAKQVCSETPASGGQIPEDAKSLNGVFYRAYREKCKWTEAKEKCEKLGGRLAIIRSAEIQALINSLRQPGNNDGWWLGATDERREGRWVWLDRTRMRYENWDKDEPGNLGPDGEEDYLTMHLGGKWNDCANIVADGYVCEWTPPED</sequence>
<feature type="domain" description="C-type lectin" evidence="1">
    <location>
        <begin position="259"/>
        <end position="376"/>
    </location>
</feature>
<accession>A0ABP9UIK0</accession>
<evidence type="ECO:0000259" key="1">
    <source>
        <dbReference type="PROSITE" id="PS50041"/>
    </source>
</evidence>
<dbReference type="PROSITE" id="PS50041">
    <property type="entry name" value="C_TYPE_LECTIN_2"/>
    <property type="match status" value="1"/>
</dbReference>
<dbReference type="InterPro" id="IPR050801">
    <property type="entry name" value="Ca-Dep_Lectins_ImmuneDev"/>
</dbReference>
<reference evidence="2 3" key="1">
    <citation type="submission" date="2024-02" db="EMBL/GenBank/DDBJ databases">
        <title>Haloferula sargassicola NBRC 104335.</title>
        <authorList>
            <person name="Ichikawa N."/>
            <person name="Katano-Makiyama Y."/>
            <person name="Hidaka K."/>
        </authorList>
    </citation>
    <scope>NUCLEOTIDE SEQUENCE [LARGE SCALE GENOMIC DNA]</scope>
    <source>
        <strain evidence="2 3">NBRC 104335</strain>
    </source>
</reference>
<dbReference type="InterPro" id="IPR016187">
    <property type="entry name" value="CTDL_fold"/>
</dbReference>
<dbReference type="PANTHER" id="PTHR22801:SF63">
    <property type="entry name" value="C-TYPE LECTIN DOMAIN-CONTAINING PROTEIN"/>
    <property type="match status" value="1"/>
</dbReference>
<evidence type="ECO:0000313" key="3">
    <source>
        <dbReference type="Proteomes" id="UP001476282"/>
    </source>
</evidence>
<dbReference type="InterPro" id="IPR016186">
    <property type="entry name" value="C-type_lectin-like/link_sf"/>
</dbReference>
<dbReference type="InterPro" id="IPR001304">
    <property type="entry name" value="C-type_lectin-like"/>
</dbReference>
<dbReference type="SMART" id="SM00034">
    <property type="entry name" value="CLECT"/>
    <property type="match status" value="1"/>
</dbReference>
<dbReference type="PANTHER" id="PTHR22801">
    <property type="entry name" value="LITHOSTATHINE"/>
    <property type="match status" value="1"/>
</dbReference>
<dbReference type="EMBL" id="BAABRI010000002">
    <property type="protein sequence ID" value="GAA5481134.1"/>
    <property type="molecule type" value="Genomic_DNA"/>
</dbReference>
<dbReference type="Pfam" id="PF00059">
    <property type="entry name" value="Lectin_C"/>
    <property type="match status" value="1"/>
</dbReference>
<evidence type="ECO:0000313" key="2">
    <source>
        <dbReference type="EMBL" id="GAA5481134.1"/>
    </source>
</evidence>
<dbReference type="CDD" id="cd00037">
    <property type="entry name" value="CLECT"/>
    <property type="match status" value="1"/>
</dbReference>